<reference evidence="5 6" key="1">
    <citation type="submission" date="2018-08" db="EMBL/GenBank/DDBJ databases">
        <title>Draft genome sequence of Psychrilyobacter sp. strain SD5 isolated from Black Sea water.</title>
        <authorList>
            <person name="Yadav S."/>
            <person name="Villanueva L."/>
            <person name="Damste J.S.S."/>
        </authorList>
    </citation>
    <scope>NUCLEOTIDE SEQUENCE [LARGE SCALE GENOMIC DNA]</scope>
    <source>
        <strain evidence="5 6">SD5</strain>
    </source>
</reference>
<proteinExistence type="inferred from homology"/>
<organism evidence="5 6">
    <name type="scientific">Psychrilyobacter piezotolerans</name>
    <dbReference type="NCBI Taxonomy" id="2293438"/>
    <lineage>
        <taxon>Bacteria</taxon>
        <taxon>Fusobacteriati</taxon>
        <taxon>Fusobacteriota</taxon>
        <taxon>Fusobacteriia</taxon>
        <taxon>Fusobacteriales</taxon>
        <taxon>Fusobacteriaceae</taxon>
        <taxon>Psychrilyobacter</taxon>
    </lineage>
</organism>
<evidence type="ECO:0000313" key="5">
    <source>
        <dbReference type="EMBL" id="REI42447.1"/>
    </source>
</evidence>
<evidence type="ECO:0000256" key="3">
    <source>
        <dbReference type="ARBA" id="ARBA00022898"/>
    </source>
</evidence>
<keyword evidence="3" id="KW-0663">Pyridoxal phosphate</keyword>
<dbReference type="PANTHER" id="PTHR48097:SF5">
    <property type="entry name" value="LOW SPECIFICITY L-THREONINE ALDOLASE"/>
    <property type="match status" value="1"/>
</dbReference>
<gene>
    <name evidence="5" type="ORF">DYH56_03580</name>
</gene>
<evidence type="ECO:0000259" key="4">
    <source>
        <dbReference type="Pfam" id="PF01212"/>
    </source>
</evidence>
<dbReference type="Gene3D" id="3.90.1150.10">
    <property type="entry name" value="Aspartate Aminotransferase, domain 1"/>
    <property type="match status" value="1"/>
</dbReference>
<keyword evidence="6" id="KW-1185">Reference proteome</keyword>
<dbReference type="PANTHER" id="PTHR48097">
    <property type="entry name" value="L-THREONINE ALDOLASE-RELATED"/>
    <property type="match status" value="1"/>
</dbReference>
<dbReference type="RefSeq" id="WP_114641488.1">
    <property type="nucleotide sequence ID" value="NZ_JAACIO010000004.1"/>
</dbReference>
<dbReference type="InterPro" id="IPR015422">
    <property type="entry name" value="PyrdxlP-dep_Trfase_small"/>
</dbReference>
<sequence>MKKSFASDNYSGVHPNIMKSLMEANGGHQSPYGGDEYTVKAKKKFNEIFGPVETLFVYNGTASNVFALDIMKEIGSAIICPETAHIFTDETGSTAKVTGMQMLTVPTTDGKLDIEKAKKYLLFKDTFHRPNPSIVSISQATENGTIYTLDEIKEISAFAKKHGMYLHMDGARISNAAVALGCSLEEMTRGCGVDILSFGGTKNGIMFGEALVIFNEELKNRVKEFEYLRKQNLQLHSKMRYIAVQYLTLLEDNLWYENAKIGNEMAKYLEGELLKLNISITNEVRGNTLFAILPEKIIEPLQEFCYFYVWDPNTSEVRFVMSFDILKEDIDLFIEKMKELMSK</sequence>
<accession>A0ABX9KJZ0</accession>
<comment type="similarity">
    <text evidence="2">Belongs to the threonine aldolase family.</text>
</comment>
<evidence type="ECO:0000313" key="6">
    <source>
        <dbReference type="Proteomes" id="UP000263486"/>
    </source>
</evidence>
<dbReference type="InterPro" id="IPR001597">
    <property type="entry name" value="ArAA_b-elim_lyase/Thr_aldolase"/>
</dbReference>
<dbReference type="InterPro" id="IPR015421">
    <property type="entry name" value="PyrdxlP-dep_Trfase_major"/>
</dbReference>
<comment type="cofactor">
    <cofactor evidence="1">
        <name>pyridoxal 5'-phosphate</name>
        <dbReference type="ChEBI" id="CHEBI:597326"/>
    </cofactor>
</comment>
<feature type="domain" description="Aromatic amino acid beta-eliminating lyase/threonine aldolase" evidence="4">
    <location>
        <begin position="5"/>
        <end position="292"/>
    </location>
</feature>
<dbReference type="Proteomes" id="UP000263486">
    <property type="component" value="Unassembled WGS sequence"/>
</dbReference>
<dbReference type="CDD" id="cd06502">
    <property type="entry name" value="TA_like"/>
    <property type="match status" value="1"/>
</dbReference>
<dbReference type="InterPro" id="IPR015424">
    <property type="entry name" value="PyrdxlP-dep_Trfase"/>
</dbReference>
<dbReference type="GO" id="GO:0008483">
    <property type="term" value="F:transaminase activity"/>
    <property type="evidence" value="ECO:0007669"/>
    <property type="project" value="UniProtKB-KW"/>
</dbReference>
<keyword evidence="5" id="KW-0032">Aminotransferase</keyword>
<protein>
    <submittedName>
        <fullName evidence="5">Aminotransferase class V-fold PLP-dependent enzyme</fullName>
    </submittedName>
</protein>
<dbReference type="Pfam" id="PF01212">
    <property type="entry name" value="Beta_elim_lyase"/>
    <property type="match status" value="1"/>
</dbReference>
<evidence type="ECO:0000256" key="1">
    <source>
        <dbReference type="ARBA" id="ARBA00001933"/>
    </source>
</evidence>
<dbReference type="EMBL" id="QUAJ01000004">
    <property type="protein sequence ID" value="REI42447.1"/>
    <property type="molecule type" value="Genomic_DNA"/>
</dbReference>
<comment type="caution">
    <text evidence="5">The sequence shown here is derived from an EMBL/GenBank/DDBJ whole genome shotgun (WGS) entry which is preliminary data.</text>
</comment>
<name>A0ABX9KJZ0_9FUSO</name>
<evidence type="ECO:0000256" key="2">
    <source>
        <dbReference type="ARBA" id="ARBA00006966"/>
    </source>
</evidence>
<dbReference type="Gene3D" id="3.40.640.10">
    <property type="entry name" value="Type I PLP-dependent aspartate aminotransferase-like (Major domain)"/>
    <property type="match status" value="1"/>
</dbReference>
<dbReference type="SUPFAM" id="SSF53383">
    <property type="entry name" value="PLP-dependent transferases"/>
    <property type="match status" value="1"/>
</dbReference>
<keyword evidence="5" id="KW-0808">Transferase</keyword>